<dbReference type="Proteomes" id="UP000179807">
    <property type="component" value="Unassembled WGS sequence"/>
</dbReference>
<proteinExistence type="predicted"/>
<dbReference type="GeneID" id="94842388"/>
<protein>
    <submittedName>
        <fullName evidence="3">Uncharacterized protein</fullName>
    </submittedName>
</protein>
<dbReference type="AlphaFoldDB" id="A0A1J4JXJ6"/>
<feature type="compositionally biased region" description="Polar residues" evidence="2">
    <location>
        <begin position="665"/>
        <end position="679"/>
    </location>
</feature>
<evidence type="ECO:0000256" key="1">
    <source>
        <dbReference type="SAM" id="Coils"/>
    </source>
</evidence>
<reference evidence="3" key="1">
    <citation type="submission" date="2016-10" db="EMBL/GenBank/DDBJ databases">
        <authorList>
            <person name="Benchimol M."/>
            <person name="Almeida L.G."/>
            <person name="Vasconcelos A.T."/>
            <person name="Perreira-Neves A."/>
            <person name="Rosa I.A."/>
            <person name="Tasca T."/>
            <person name="Bogo M.R."/>
            <person name="de Souza W."/>
        </authorList>
    </citation>
    <scope>NUCLEOTIDE SEQUENCE [LARGE SCALE GENOMIC DNA]</scope>
    <source>
        <strain evidence="3">K</strain>
    </source>
</reference>
<name>A0A1J4JXJ6_9EUKA</name>
<feature type="compositionally biased region" description="Basic and acidic residues" evidence="2">
    <location>
        <begin position="353"/>
        <end position="364"/>
    </location>
</feature>
<dbReference type="EMBL" id="MLAK01000886">
    <property type="protein sequence ID" value="OHT01997.1"/>
    <property type="molecule type" value="Genomic_DNA"/>
</dbReference>
<organism evidence="3 4">
    <name type="scientific">Tritrichomonas foetus</name>
    <dbReference type="NCBI Taxonomy" id="1144522"/>
    <lineage>
        <taxon>Eukaryota</taxon>
        <taxon>Metamonada</taxon>
        <taxon>Parabasalia</taxon>
        <taxon>Tritrichomonadida</taxon>
        <taxon>Tritrichomonadidae</taxon>
        <taxon>Tritrichomonas</taxon>
    </lineage>
</organism>
<accession>A0A1J4JXJ6</accession>
<keyword evidence="1" id="KW-0175">Coiled coil</keyword>
<feature type="region of interest" description="Disordered" evidence="2">
    <location>
        <begin position="650"/>
        <end position="679"/>
    </location>
</feature>
<comment type="caution">
    <text evidence="3">The sequence shown here is derived from an EMBL/GenBank/DDBJ whole genome shotgun (WGS) entry which is preliminary data.</text>
</comment>
<feature type="coiled-coil region" evidence="1">
    <location>
        <begin position="221"/>
        <end position="248"/>
    </location>
</feature>
<feature type="region of interest" description="Disordered" evidence="2">
    <location>
        <begin position="402"/>
        <end position="584"/>
    </location>
</feature>
<dbReference type="VEuPathDB" id="TrichDB:TRFO_31015"/>
<evidence type="ECO:0000313" key="4">
    <source>
        <dbReference type="Proteomes" id="UP000179807"/>
    </source>
</evidence>
<feature type="region of interest" description="Disordered" evidence="2">
    <location>
        <begin position="597"/>
        <end position="631"/>
    </location>
</feature>
<sequence>MRTRRSLNSINDIQKKTVLSPLRSPKKKKVEPFHPKYIRVSPKPSMISTTTATHHRISKEEFTSMLEIPEPSSSEPSLLGQSLFDLSIELRSLDDVLNQIINFRLNAPLSLYSYASLIELIHVSVQCPPDAVLLLLSVGGRMITKMNYAQPKYLRELIKFTKYLIRSKFFYVSYGKNQPKPQRKLVRLLKLFEQHLTIPPHGKEGTFDTRKIEELMNRNRKRNEQKLKKELKRRMNALNKSNQKSSVRSEIYDDIDKTEIMDDFDDIEWSLGQKSKTLISSDKLLSSSNDQFFKFGKDDSFDDTNEFSKQKTINTISEINKEYSDKNEKSRNDDSFDDTNHISFSYSSIKRNKYDNDSVNDKYSKNNNHNYSHHDNHNNNNSSSDIYRISDYMKNFSDILSSKEGDKNVHNSEYSDDNVDNNKKNHQNTENLNSSDHNSEYSDDNVDNNKKNHQNTENLNSSDHNSEYSDDNVDNNKKNHQNTENLNSSDHNSEYSDDNVDNNKKNHQNTENLNSSDHNSEYSDDNVDNNKKNHQNTENLNSSDHNSEYSDDNVDNNKKNHQNTENLNSSDHNSDENNENGDIENQNLEENYIFDEKHDFDHHNRNNSYSYRIKNDGKHDNPKTDKNSNSLDDNIIALAKINNKLRNIDNIKKVPKPPVNPKEYNLNQSHQKNDTNYKNLSLSQGHSSFTSSADDIIRGLISSTDDLIKGLIGSNALFNDDLNRHMLSNSDARSTHSVISNLSESVQMHLDISPSDNFMRPSSYAPEDYVFDDEETENIKLADISGKFLPSIERFFLSNDTIYERREKGSKRLQTLTPEQRKQISDLAKLFVNWKTAYASSQVVWNVMKTDENFDIDVLLSQIPVSYGDFLIEALKTFAQQEGIHIKDIVNQL</sequence>
<gene>
    <name evidence="3" type="ORF">TRFO_31015</name>
</gene>
<keyword evidence="4" id="KW-1185">Reference proteome</keyword>
<feature type="region of interest" description="Disordered" evidence="2">
    <location>
        <begin position="353"/>
        <end position="385"/>
    </location>
</feature>
<dbReference type="RefSeq" id="XP_068355133.1">
    <property type="nucleotide sequence ID" value="XM_068507684.1"/>
</dbReference>
<evidence type="ECO:0000256" key="2">
    <source>
        <dbReference type="SAM" id="MobiDB-lite"/>
    </source>
</evidence>
<evidence type="ECO:0000313" key="3">
    <source>
        <dbReference type="EMBL" id="OHT01997.1"/>
    </source>
</evidence>
<feature type="compositionally biased region" description="Basic and acidic residues" evidence="2">
    <location>
        <begin position="613"/>
        <end position="626"/>
    </location>
</feature>